<dbReference type="AlphaFoldDB" id="A0AAX2UJP2"/>
<reference evidence="2 3" key="1">
    <citation type="submission" date="2019-05" db="EMBL/GenBank/DDBJ databases">
        <title>Draft genomes of eight strains of Campylobacter helveticus isolated from cats and a dog in New Zealand.</title>
        <authorList>
            <person name="Bojanic K."/>
            <person name="Midwinter A.C."/>
            <person name="Biggs P.J."/>
            <person name="Acke E."/>
            <person name="Cornelius A.J."/>
            <person name="Marshall J.C."/>
        </authorList>
    </citation>
    <scope>NUCLEOTIDE SEQUENCE [LARGE SCALE GENOMIC DNA]</scope>
    <source>
        <strain evidence="2 3">ACP123b</strain>
    </source>
</reference>
<sequence length="71" mass="8444">MKQTIFKILFSLGFLSILLKGYFLAQNEAKITHNQNDYNVFLTPLLLIELILTFTFLERISFYKKNERVIK</sequence>
<dbReference type="EMBL" id="VDBS01000047">
    <property type="protein sequence ID" value="TNB56929.1"/>
    <property type="molecule type" value="Genomic_DNA"/>
</dbReference>
<gene>
    <name evidence="2" type="ORF">FDW42_06225</name>
</gene>
<keyword evidence="1" id="KW-0812">Transmembrane</keyword>
<feature type="transmembrane region" description="Helical" evidence="1">
    <location>
        <begin position="41"/>
        <end position="62"/>
    </location>
</feature>
<dbReference type="RefSeq" id="WP_139026796.1">
    <property type="nucleotide sequence ID" value="NZ_VDBS01000047.1"/>
</dbReference>
<accession>A0AAX2UJP2</accession>
<dbReference type="Proteomes" id="UP000306813">
    <property type="component" value="Unassembled WGS sequence"/>
</dbReference>
<name>A0AAX2UJP2_9BACT</name>
<comment type="caution">
    <text evidence="2">The sequence shown here is derived from an EMBL/GenBank/DDBJ whole genome shotgun (WGS) entry which is preliminary data.</text>
</comment>
<keyword evidence="1" id="KW-1133">Transmembrane helix</keyword>
<evidence type="ECO:0000313" key="2">
    <source>
        <dbReference type="EMBL" id="TNB56929.1"/>
    </source>
</evidence>
<evidence type="ECO:0000256" key="1">
    <source>
        <dbReference type="SAM" id="Phobius"/>
    </source>
</evidence>
<proteinExistence type="predicted"/>
<protein>
    <submittedName>
        <fullName evidence="2">Uncharacterized protein</fullName>
    </submittedName>
</protein>
<evidence type="ECO:0000313" key="3">
    <source>
        <dbReference type="Proteomes" id="UP000306813"/>
    </source>
</evidence>
<keyword evidence="1" id="KW-0472">Membrane</keyword>
<organism evidence="2 3">
    <name type="scientific">Campylobacter helveticus</name>
    <dbReference type="NCBI Taxonomy" id="28898"/>
    <lineage>
        <taxon>Bacteria</taxon>
        <taxon>Pseudomonadati</taxon>
        <taxon>Campylobacterota</taxon>
        <taxon>Epsilonproteobacteria</taxon>
        <taxon>Campylobacterales</taxon>
        <taxon>Campylobacteraceae</taxon>
        <taxon>Campylobacter</taxon>
    </lineage>
</organism>